<accession>A0ABT7DQC8</accession>
<keyword evidence="4" id="KW-1185">Reference proteome</keyword>
<feature type="region of interest" description="Disordered" evidence="1">
    <location>
        <begin position="142"/>
        <end position="167"/>
    </location>
</feature>
<reference evidence="3 4" key="1">
    <citation type="submission" date="2023-05" db="EMBL/GenBank/DDBJ databases">
        <title>Gordonibacter KGMB12511T sp. nov., isolated from faeces of healthy Korean.</title>
        <authorList>
            <person name="Kim H.S."/>
            <person name="Kim J.-S."/>
            <person name="Suh M.K."/>
            <person name="Eom M.K."/>
            <person name="Do H.E."/>
            <person name="Lee J.-S."/>
        </authorList>
    </citation>
    <scope>NUCLEOTIDE SEQUENCE [LARGE SCALE GENOMIC DNA]</scope>
    <source>
        <strain evidence="3 4">KGMB12511</strain>
    </source>
</reference>
<dbReference type="InterPro" id="IPR007401">
    <property type="entry name" value="DUF454"/>
</dbReference>
<dbReference type="RefSeq" id="WP_283833098.1">
    <property type="nucleotide sequence ID" value="NZ_JASJEU010000025.1"/>
</dbReference>
<dbReference type="Pfam" id="PF04304">
    <property type="entry name" value="DUF454"/>
    <property type="match status" value="1"/>
</dbReference>
<keyword evidence="2" id="KW-0812">Transmembrane</keyword>
<feature type="transmembrane region" description="Helical" evidence="2">
    <location>
        <begin position="115"/>
        <end position="134"/>
    </location>
</feature>
<keyword evidence="2" id="KW-0472">Membrane</keyword>
<sequence length="167" mass="17855">MKEIEAEAPRDGNRVARALWAVGGFATFGLGALGAMLPIVPTTPFLLVAAFCFARSSERARAWFRGTRLYRTVLEGYMSKRAMTVRAKLSLLVPITAVLAVSFALMGSVPVGRVVVALVWVAHLVYFGFVVKTVQPEAAAEVRSTTQGMPESARRAGTPLVTDGEGA</sequence>
<keyword evidence="2" id="KW-1133">Transmembrane helix</keyword>
<evidence type="ECO:0000313" key="4">
    <source>
        <dbReference type="Proteomes" id="UP001232750"/>
    </source>
</evidence>
<proteinExistence type="predicted"/>
<feature type="transmembrane region" description="Helical" evidence="2">
    <location>
        <begin position="89"/>
        <end position="109"/>
    </location>
</feature>
<evidence type="ECO:0000256" key="1">
    <source>
        <dbReference type="SAM" id="MobiDB-lite"/>
    </source>
</evidence>
<evidence type="ECO:0000313" key="3">
    <source>
        <dbReference type="EMBL" id="MDJ1651746.1"/>
    </source>
</evidence>
<dbReference type="PANTHER" id="PTHR35813:SF1">
    <property type="entry name" value="INNER MEMBRANE PROTEIN YBAN"/>
    <property type="match status" value="1"/>
</dbReference>
<dbReference type="EMBL" id="JASJEU010000025">
    <property type="protein sequence ID" value="MDJ1651746.1"/>
    <property type="molecule type" value="Genomic_DNA"/>
</dbReference>
<protein>
    <submittedName>
        <fullName evidence="3">YbaN family protein</fullName>
    </submittedName>
</protein>
<dbReference type="Proteomes" id="UP001232750">
    <property type="component" value="Unassembled WGS sequence"/>
</dbReference>
<dbReference type="PANTHER" id="PTHR35813">
    <property type="entry name" value="INNER MEMBRANE PROTEIN YBAN"/>
    <property type="match status" value="1"/>
</dbReference>
<feature type="transmembrane region" description="Helical" evidence="2">
    <location>
        <begin position="20"/>
        <end position="53"/>
    </location>
</feature>
<gene>
    <name evidence="3" type="ORF">QNJ86_13125</name>
</gene>
<name>A0ABT7DQC8_9ACTN</name>
<evidence type="ECO:0000256" key="2">
    <source>
        <dbReference type="SAM" id="Phobius"/>
    </source>
</evidence>
<organism evidence="3 4">
    <name type="scientific">Gordonibacter faecis</name>
    <dbReference type="NCBI Taxonomy" id="3047475"/>
    <lineage>
        <taxon>Bacteria</taxon>
        <taxon>Bacillati</taxon>
        <taxon>Actinomycetota</taxon>
        <taxon>Coriobacteriia</taxon>
        <taxon>Eggerthellales</taxon>
        <taxon>Eggerthellaceae</taxon>
        <taxon>Gordonibacter</taxon>
    </lineage>
</organism>
<comment type="caution">
    <text evidence="3">The sequence shown here is derived from an EMBL/GenBank/DDBJ whole genome shotgun (WGS) entry which is preliminary data.</text>
</comment>